<organism evidence="8 9">
    <name type="scientific">Lachnospira pectinoschiza</name>
    <dbReference type="NCBI Taxonomy" id="28052"/>
    <lineage>
        <taxon>Bacteria</taxon>
        <taxon>Bacillati</taxon>
        <taxon>Bacillota</taxon>
        <taxon>Clostridia</taxon>
        <taxon>Lachnospirales</taxon>
        <taxon>Lachnospiraceae</taxon>
        <taxon>Lachnospira</taxon>
    </lineage>
</organism>
<protein>
    <submittedName>
        <fullName evidence="8">Nitrate/nitrite transporter NarK</fullName>
    </submittedName>
</protein>
<feature type="transmembrane region" description="Helical" evidence="6">
    <location>
        <begin position="111"/>
        <end position="137"/>
    </location>
</feature>
<feature type="domain" description="Major facilitator superfamily (MFS) profile" evidence="7">
    <location>
        <begin position="12"/>
        <end position="410"/>
    </location>
</feature>
<keyword evidence="4 6" id="KW-1133">Transmembrane helix</keyword>
<dbReference type="AlphaFoldDB" id="A0A1G9TCU1"/>
<keyword evidence="2" id="KW-0813">Transport</keyword>
<dbReference type="InterPro" id="IPR011701">
    <property type="entry name" value="MFS"/>
</dbReference>
<feature type="transmembrane region" description="Helical" evidence="6">
    <location>
        <begin position="387"/>
        <end position="408"/>
    </location>
</feature>
<dbReference type="EMBL" id="FNHZ01000001">
    <property type="protein sequence ID" value="SDM45559.1"/>
    <property type="molecule type" value="Genomic_DNA"/>
</dbReference>
<evidence type="ECO:0000256" key="1">
    <source>
        <dbReference type="ARBA" id="ARBA00004651"/>
    </source>
</evidence>
<keyword evidence="5 6" id="KW-0472">Membrane</keyword>
<feature type="transmembrane region" description="Helical" evidence="6">
    <location>
        <begin position="295"/>
        <end position="314"/>
    </location>
</feature>
<feature type="transmembrane region" description="Helical" evidence="6">
    <location>
        <begin position="149"/>
        <end position="168"/>
    </location>
</feature>
<feature type="transmembrane region" description="Helical" evidence="6">
    <location>
        <begin position="228"/>
        <end position="246"/>
    </location>
</feature>
<accession>A0A1G9TCU1</accession>
<sequence length="413" mass="44039">MNLGIKNLDKRRWIVLIAGCFINLCLGSIYVWSVFSAGMADYFTNTLGKTVTSADLAIVYTIANSVGPITMISGGWFNDKFGPRKVILIGGIMWGLGMFLSGFATNVNGLILTYGLIGGLGLGMAYGSTISTCVKFFPDKRGLVGGITTAVYGLSSVILPPIVTVIVAKTNATTAFKIVGIVFMVLIAVSVIFLEKCPDDYTPAGFTPKKTAAVKQNMNWKEMLKTPTFYVMLLLLTCGAFTGMMITSQASSVAQHMVGLSAVAASLAVSVLALFNALGRIVAGFVSDKIGRINTLFLACILAVIGLLCLYFSGMGTVTLFYIGLSIVGISYGAFMGVYPGFTADQFGPKNNSVNYGIMFIGFAIAGYFGPQIMGQTFAKTGAYQNAFIYAIVFSVVGILFTFIYRLVAKKNK</sequence>
<feature type="transmembrane region" description="Helical" evidence="6">
    <location>
        <begin position="354"/>
        <end position="375"/>
    </location>
</feature>
<dbReference type="Proteomes" id="UP000187651">
    <property type="component" value="Unassembled WGS sequence"/>
</dbReference>
<dbReference type="InterPro" id="IPR036259">
    <property type="entry name" value="MFS_trans_sf"/>
</dbReference>
<keyword evidence="9" id="KW-1185">Reference proteome</keyword>
<dbReference type="GO" id="GO:0005886">
    <property type="term" value="C:plasma membrane"/>
    <property type="evidence" value="ECO:0007669"/>
    <property type="project" value="UniProtKB-SubCell"/>
</dbReference>
<evidence type="ECO:0000259" key="7">
    <source>
        <dbReference type="PROSITE" id="PS50850"/>
    </source>
</evidence>
<dbReference type="GO" id="GO:0022857">
    <property type="term" value="F:transmembrane transporter activity"/>
    <property type="evidence" value="ECO:0007669"/>
    <property type="project" value="InterPro"/>
</dbReference>
<dbReference type="Gene3D" id="1.20.1250.20">
    <property type="entry name" value="MFS general substrate transporter like domains"/>
    <property type="match status" value="2"/>
</dbReference>
<evidence type="ECO:0000256" key="5">
    <source>
        <dbReference type="ARBA" id="ARBA00023136"/>
    </source>
</evidence>
<evidence type="ECO:0000256" key="3">
    <source>
        <dbReference type="ARBA" id="ARBA00022692"/>
    </source>
</evidence>
<evidence type="ECO:0000256" key="4">
    <source>
        <dbReference type="ARBA" id="ARBA00022989"/>
    </source>
</evidence>
<evidence type="ECO:0000256" key="6">
    <source>
        <dbReference type="SAM" id="Phobius"/>
    </source>
</evidence>
<evidence type="ECO:0000313" key="9">
    <source>
        <dbReference type="Proteomes" id="UP000187651"/>
    </source>
</evidence>
<dbReference type="Pfam" id="PF07690">
    <property type="entry name" value="MFS_1"/>
    <property type="match status" value="1"/>
</dbReference>
<feature type="transmembrane region" description="Helical" evidence="6">
    <location>
        <begin position="258"/>
        <end position="283"/>
    </location>
</feature>
<proteinExistence type="predicted"/>
<evidence type="ECO:0000313" key="8">
    <source>
        <dbReference type="EMBL" id="SDM45559.1"/>
    </source>
</evidence>
<feature type="transmembrane region" description="Helical" evidence="6">
    <location>
        <begin position="174"/>
        <end position="194"/>
    </location>
</feature>
<evidence type="ECO:0000256" key="2">
    <source>
        <dbReference type="ARBA" id="ARBA00022448"/>
    </source>
</evidence>
<reference evidence="9" key="1">
    <citation type="submission" date="2016-10" db="EMBL/GenBank/DDBJ databases">
        <authorList>
            <person name="Varghese N."/>
            <person name="Submissions S."/>
        </authorList>
    </citation>
    <scope>NUCLEOTIDE SEQUENCE [LARGE SCALE GENOMIC DNA]</scope>
    <source>
        <strain evidence="9">M83</strain>
    </source>
</reference>
<dbReference type="SUPFAM" id="SSF103473">
    <property type="entry name" value="MFS general substrate transporter"/>
    <property type="match status" value="1"/>
</dbReference>
<dbReference type="RefSeq" id="WP_074520601.1">
    <property type="nucleotide sequence ID" value="NZ_FNHZ01000001.1"/>
</dbReference>
<name>A0A1G9TCU1_9FIRM</name>
<feature type="transmembrane region" description="Helical" evidence="6">
    <location>
        <begin position="57"/>
        <end position="77"/>
    </location>
</feature>
<dbReference type="PANTHER" id="PTHR11360">
    <property type="entry name" value="MONOCARBOXYLATE TRANSPORTER"/>
    <property type="match status" value="1"/>
</dbReference>
<gene>
    <name evidence="8" type="ORF">SAMN05216544_0307</name>
</gene>
<feature type="transmembrane region" description="Helical" evidence="6">
    <location>
        <begin position="86"/>
        <end position="105"/>
    </location>
</feature>
<dbReference type="PROSITE" id="PS50850">
    <property type="entry name" value="MFS"/>
    <property type="match status" value="1"/>
</dbReference>
<comment type="subcellular location">
    <subcellularLocation>
        <location evidence="1">Cell membrane</location>
        <topology evidence="1">Multi-pass membrane protein</topology>
    </subcellularLocation>
</comment>
<dbReference type="InterPro" id="IPR050327">
    <property type="entry name" value="Proton-linked_MCT"/>
</dbReference>
<feature type="transmembrane region" description="Helical" evidence="6">
    <location>
        <begin position="12"/>
        <end position="37"/>
    </location>
</feature>
<dbReference type="OrthoDB" id="9793415at2"/>
<feature type="transmembrane region" description="Helical" evidence="6">
    <location>
        <begin position="320"/>
        <end position="342"/>
    </location>
</feature>
<keyword evidence="3 6" id="KW-0812">Transmembrane</keyword>
<dbReference type="CDD" id="cd17353">
    <property type="entry name" value="MFS_OFA_like"/>
    <property type="match status" value="1"/>
</dbReference>
<dbReference type="InterPro" id="IPR020846">
    <property type="entry name" value="MFS_dom"/>
</dbReference>